<dbReference type="PROSITE" id="PS51257">
    <property type="entry name" value="PROKAR_LIPOPROTEIN"/>
    <property type="match status" value="1"/>
</dbReference>
<dbReference type="AlphaFoldDB" id="A0A2S9YKR0"/>
<evidence type="ECO:0000313" key="4">
    <source>
        <dbReference type="EMBL" id="PRQ05681.1"/>
    </source>
</evidence>
<feature type="coiled-coil region" evidence="1">
    <location>
        <begin position="670"/>
        <end position="704"/>
    </location>
</feature>
<gene>
    <name evidence="4" type="ORF">ENSA7_44140</name>
</gene>
<dbReference type="PANTHER" id="PTHR31005:SF8">
    <property type="entry name" value="DUF4139 DOMAIN-CONTAINING PROTEIN"/>
    <property type="match status" value="1"/>
</dbReference>
<dbReference type="RefSeq" id="WP_181233999.1">
    <property type="nucleotide sequence ID" value="NZ_PVNL01000090.1"/>
</dbReference>
<protein>
    <submittedName>
        <fullName evidence="4">Uncharacterized protein</fullName>
    </submittedName>
</protein>
<feature type="signal peptide" evidence="3">
    <location>
        <begin position="1"/>
        <end position="22"/>
    </location>
</feature>
<feature type="compositionally biased region" description="Acidic residues" evidence="2">
    <location>
        <begin position="323"/>
        <end position="336"/>
    </location>
</feature>
<accession>A0A2S9YKR0</accession>
<sequence>MRSLRPLALCALLTVPTLSACAGRTPYPSVTGDALELDTVVLYRNGVGYFERRGKVDGDLLRLRVRKDQVNDLLKSLTVVDEDGKAVSVSMPLDPQTWASVAMATLAPGNGSLPAVLDSLRGTEITARTTGRYIRGRIVMVERIINEPDPELGSLARGGGPGQTADTRDWKLTLLSRGQLEVVRLSKVKGITLHDGDLAMQLHRSLDASAGEGMFEQVDIEIRLVDARSHRLVVSYVVGSPMWKPTYRVVLPKDAKGEALLQGWAVVDNISGEDWDEVLLSLTSGAPISFRYDLHTPREVYRTDMTASAADKRAAVALGETSWGDEEELYAEEPMPEPEPAAAYDMPSGGAYDFDDDMIEGELREEGKRGGRAAPPPKAKPSSATSSTRWKNEAVGNNRDFTSTVDATGIDVDTLRRSTMASSRSQRISGLTRVDLQDPVTVPDGTSTMVALINESVKAEETFLFKPGGAGYGYEANPYRVVRFTNSTEYVLEPGPISIYSGGSFVGEGLSEAVGAGTSVTIPFAVETDVLVTSSTQYSGQEMTVTRIVRGVLEVESFYQTTTTWDVRGPAKPDGFTVLIRQPQTGSNYELAERPEGTEDLEGAWLIPVAVAANQRSATMKVVEQTPSKISIAIWDQQALALLEKFLSADNLDAAARKKLQPIVDIRRDIGRIDTEVDGLRRQQAELEQRADQTRRNLDSIKKDAAAGSLRQKLNKRLEEFSSEADARGRQIVELESRRLEKKIELEDMIQDLDLRAPMTPGKDGPKPKQPGPKAEQ</sequence>
<dbReference type="EMBL" id="PVNL01000090">
    <property type="protein sequence ID" value="PRQ05681.1"/>
    <property type="molecule type" value="Genomic_DNA"/>
</dbReference>
<feature type="region of interest" description="Disordered" evidence="2">
    <location>
        <begin position="365"/>
        <end position="403"/>
    </location>
</feature>
<feature type="region of interest" description="Disordered" evidence="2">
    <location>
        <begin position="323"/>
        <end position="350"/>
    </location>
</feature>
<keyword evidence="1" id="KW-0175">Coiled coil</keyword>
<evidence type="ECO:0000256" key="1">
    <source>
        <dbReference type="SAM" id="Coils"/>
    </source>
</evidence>
<organism evidence="4 5">
    <name type="scientific">Enhygromyxa salina</name>
    <dbReference type="NCBI Taxonomy" id="215803"/>
    <lineage>
        <taxon>Bacteria</taxon>
        <taxon>Pseudomonadati</taxon>
        <taxon>Myxococcota</taxon>
        <taxon>Polyangia</taxon>
        <taxon>Nannocystales</taxon>
        <taxon>Nannocystaceae</taxon>
        <taxon>Enhygromyxa</taxon>
    </lineage>
</organism>
<dbReference type="PANTHER" id="PTHR31005">
    <property type="entry name" value="DUF4139 DOMAIN-CONTAINING PROTEIN"/>
    <property type="match status" value="1"/>
</dbReference>
<feature type="chain" id="PRO_5015419812" evidence="3">
    <location>
        <begin position="23"/>
        <end position="777"/>
    </location>
</feature>
<evidence type="ECO:0000256" key="3">
    <source>
        <dbReference type="SAM" id="SignalP"/>
    </source>
</evidence>
<dbReference type="InterPro" id="IPR011935">
    <property type="entry name" value="CHP02231"/>
</dbReference>
<dbReference type="Proteomes" id="UP000238823">
    <property type="component" value="Unassembled WGS sequence"/>
</dbReference>
<reference evidence="4 5" key="1">
    <citation type="submission" date="2018-03" db="EMBL/GenBank/DDBJ databases">
        <title>Draft Genome Sequences of the Obligatory Marine Myxobacteria Enhygromyxa salina SWB007.</title>
        <authorList>
            <person name="Poehlein A."/>
            <person name="Moghaddam J.A."/>
            <person name="Harms H."/>
            <person name="Alanjari M."/>
            <person name="Koenig G.M."/>
            <person name="Daniel R."/>
            <person name="Schaeberle T.F."/>
        </authorList>
    </citation>
    <scope>NUCLEOTIDE SEQUENCE [LARGE SCALE GENOMIC DNA]</scope>
    <source>
        <strain evidence="4 5">SWB007</strain>
    </source>
</reference>
<feature type="compositionally biased region" description="Low complexity" evidence="2">
    <location>
        <begin position="380"/>
        <end position="389"/>
    </location>
</feature>
<evidence type="ECO:0000313" key="5">
    <source>
        <dbReference type="Proteomes" id="UP000238823"/>
    </source>
</evidence>
<proteinExistence type="predicted"/>
<keyword evidence="3" id="KW-0732">Signal</keyword>
<evidence type="ECO:0000256" key="2">
    <source>
        <dbReference type="SAM" id="MobiDB-lite"/>
    </source>
</evidence>
<name>A0A2S9YKR0_9BACT</name>
<comment type="caution">
    <text evidence="4">The sequence shown here is derived from an EMBL/GenBank/DDBJ whole genome shotgun (WGS) entry which is preliminary data.</text>
</comment>
<feature type="region of interest" description="Disordered" evidence="2">
    <location>
        <begin position="751"/>
        <end position="777"/>
    </location>
</feature>